<evidence type="ECO:0000259" key="1">
    <source>
        <dbReference type="Pfam" id="PF00534"/>
    </source>
</evidence>
<dbReference type="InterPro" id="IPR001296">
    <property type="entry name" value="Glyco_trans_1"/>
</dbReference>
<dbReference type="Pfam" id="PF13439">
    <property type="entry name" value="Glyco_transf_4"/>
    <property type="match status" value="1"/>
</dbReference>
<name>A0A4R1BEA9_9PROT</name>
<dbReference type="EMBL" id="SJZB01000027">
    <property type="protein sequence ID" value="TCJ15449.1"/>
    <property type="molecule type" value="Genomic_DNA"/>
</dbReference>
<sequence>MVVLASGFAALGYRTDFLVAETGDLPYLQHLAPTVRLLRLPAERARQFQATVDYLRRERPAVLMSAKGKDDRQAVAARDAAAVGTRVFLRCGIHLSSRPKMSGANPLRRWWHRRDIRRLYARTDGVICVSDGVADDLAEVTGLARAGIAVVRNPTILADFAALSAAANPHPWFAPGQAPVILGAGSLAPVKRFDDLMQAAARVMAETDCRLVILGEGKERDNLTRLAARLGIAERVDLPGFVTNVLPYMRDAAVFVLASEREGSPNVLTEALACGTPAVATDCPSGPREILAGGRYGPLVPIGDIDAMQRAIRQVLAQPLAADELRAAVAEYTLERACRGYLQTFGIAAK</sequence>
<dbReference type="Pfam" id="PF00534">
    <property type="entry name" value="Glycos_transf_1"/>
    <property type="match status" value="1"/>
</dbReference>
<keyword evidence="4" id="KW-1185">Reference proteome</keyword>
<dbReference type="SUPFAM" id="SSF53756">
    <property type="entry name" value="UDP-Glycosyltransferase/glycogen phosphorylase"/>
    <property type="match status" value="1"/>
</dbReference>
<gene>
    <name evidence="3" type="ORF">EZJ19_07390</name>
</gene>
<dbReference type="AlphaFoldDB" id="A0A4R1BEA9"/>
<dbReference type="Proteomes" id="UP000295443">
    <property type="component" value="Unassembled WGS sequence"/>
</dbReference>
<evidence type="ECO:0000259" key="2">
    <source>
        <dbReference type="Pfam" id="PF13439"/>
    </source>
</evidence>
<comment type="caution">
    <text evidence="3">The sequence shown here is derived from an EMBL/GenBank/DDBJ whole genome shotgun (WGS) entry which is preliminary data.</text>
</comment>
<evidence type="ECO:0000313" key="4">
    <source>
        <dbReference type="Proteomes" id="UP000295443"/>
    </source>
</evidence>
<feature type="domain" description="Glycosyl transferase family 1" evidence="1">
    <location>
        <begin position="174"/>
        <end position="333"/>
    </location>
</feature>
<accession>A0A4R1BEA9</accession>
<feature type="domain" description="Glycosyltransferase subfamily 4-like N-terminal" evidence="2">
    <location>
        <begin position="4"/>
        <end position="154"/>
    </location>
</feature>
<dbReference type="CDD" id="cd03811">
    <property type="entry name" value="GT4_GT28_WabH-like"/>
    <property type="match status" value="1"/>
</dbReference>
<protein>
    <submittedName>
        <fullName evidence="3">Glycosyltransferase</fullName>
    </submittedName>
</protein>
<dbReference type="Gene3D" id="3.40.50.2000">
    <property type="entry name" value="Glycogen Phosphorylase B"/>
    <property type="match status" value="2"/>
</dbReference>
<dbReference type="PANTHER" id="PTHR12526">
    <property type="entry name" value="GLYCOSYLTRANSFERASE"/>
    <property type="match status" value="1"/>
</dbReference>
<dbReference type="GO" id="GO:0016757">
    <property type="term" value="F:glycosyltransferase activity"/>
    <property type="evidence" value="ECO:0007669"/>
    <property type="project" value="UniProtKB-ARBA"/>
</dbReference>
<evidence type="ECO:0000313" key="3">
    <source>
        <dbReference type="EMBL" id="TCJ15449.1"/>
    </source>
</evidence>
<proteinExistence type="predicted"/>
<dbReference type="OrthoDB" id="9775208at2"/>
<dbReference type="InterPro" id="IPR028098">
    <property type="entry name" value="Glyco_trans_4-like_N"/>
</dbReference>
<keyword evidence="3" id="KW-0808">Transferase</keyword>
<dbReference type="PANTHER" id="PTHR12526:SF627">
    <property type="entry name" value="D-RHAMNOSYLTRANSFERASE WBPZ"/>
    <property type="match status" value="1"/>
</dbReference>
<reference evidence="3 4" key="1">
    <citation type="submission" date="2019-03" db="EMBL/GenBank/DDBJ databases">
        <title>Genome sequence of Thiobacillaceae bacterium LSR1, a sulfur-oxidizing bacterium isolated from freshwater sediment.</title>
        <authorList>
            <person name="Li S."/>
        </authorList>
    </citation>
    <scope>NUCLEOTIDE SEQUENCE [LARGE SCALE GENOMIC DNA]</scope>
    <source>
        <strain evidence="3 4">LSR1</strain>
    </source>
</reference>
<organism evidence="3 4">
    <name type="scientific">Parasulfuritortus cantonensis</name>
    <dbReference type="NCBI Taxonomy" id="2528202"/>
    <lineage>
        <taxon>Bacteria</taxon>
        <taxon>Pseudomonadati</taxon>
        <taxon>Pseudomonadota</taxon>
        <taxon>Betaproteobacteria</taxon>
        <taxon>Nitrosomonadales</taxon>
        <taxon>Thiobacillaceae</taxon>
        <taxon>Parasulfuritortus</taxon>
    </lineage>
</organism>